<reference evidence="9" key="5">
    <citation type="submission" date="2015-06" db="UniProtKB">
        <authorList>
            <consortium name="EnsemblFungi"/>
        </authorList>
    </citation>
    <scope>IDENTIFICATION</scope>
    <source>
        <strain evidence="9">ATCC 64411</strain>
    </source>
</reference>
<feature type="region of interest" description="Disordered" evidence="6">
    <location>
        <begin position="232"/>
        <end position="266"/>
    </location>
</feature>
<evidence type="ECO:0000256" key="3">
    <source>
        <dbReference type="ARBA" id="ARBA00023002"/>
    </source>
</evidence>
<dbReference type="Gene3D" id="2.60.120.590">
    <property type="entry name" value="Alpha-ketoglutarate-dependent dioxygenase AlkB-like"/>
    <property type="match status" value="1"/>
</dbReference>
<dbReference type="GO" id="GO:0005634">
    <property type="term" value="C:nucleus"/>
    <property type="evidence" value="ECO:0007669"/>
    <property type="project" value="TreeGrafter"/>
</dbReference>
<dbReference type="GO" id="GO:0051213">
    <property type="term" value="F:dioxygenase activity"/>
    <property type="evidence" value="ECO:0007669"/>
    <property type="project" value="UniProtKB-KW"/>
</dbReference>
<dbReference type="OMA" id="CEVIRLR"/>
<dbReference type="eggNOG" id="KOG2731">
    <property type="taxonomic scope" value="Eukaryota"/>
</dbReference>
<comment type="cofactor">
    <cofactor evidence="5">
        <name>Fe(2+)</name>
        <dbReference type="ChEBI" id="CHEBI:29033"/>
    </cofactor>
    <text evidence="5">Binds 1 Fe(2+) ion per subunit.</text>
</comment>
<reference evidence="8" key="2">
    <citation type="submission" date="2010-05" db="EMBL/GenBank/DDBJ databases">
        <title>The Genome Sequence of Magnaporthe poae strain ATCC 64411.</title>
        <authorList>
            <consortium name="The Broad Institute Genome Sequencing Platform"/>
            <consortium name="Broad Institute Genome Sequencing Center for Infectious Disease"/>
            <person name="Ma L.-J."/>
            <person name="Dead R."/>
            <person name="Young S."/>
            <person name="Zeng Q."/>
            <person name="Koehrsen M."/>
            <person name="Alvarado L."/>
            <person name="Berlin A."/>
            <person name="Chapman S.B."/>
            <person name="Chen Z."/>
            <person name="Freedman E."/>
            <person name="Gellesch M."/>
            <person name="Goldberg J."/>
            <person name="Griggs A."/>
            <person name="Gujja S."/>
            <person name="Heilman E.R."/>
            <person name="Heiman D."/>
            <person name="Hepburn T."/>
            <person name="Howarth C."/>
            <person name="Jen D."/>
            <person name="Larson L."/>
            <person name="Mehta T."/>
            <person name="Neiman D."/>
            <person name="Pearson M."/>
            <person name="Roberts A."/>
            <person name="Saif S."/>
            <person name="Shea T."/>
            <person name="Shenoy N."/>
            <person name="Sisk P."/>
            <person name="Stolte C."/>
            <person name="Sykes S."/>
            <person name="Walk T."/>
            <person name="White J."/>
            <person name="Yandava C."/>
            <person name="Haas B."/>
            <person name="Nusbaum C."/>
            <person name="Birren B."/>
        </authorList>
    </citation>
    <scope>NUCLEOTIDE SEQUENCE</scope>
    <source>
        <strain evidence="8">ATCC 64411</strain>
    </source>
</reference>
<dbReference type="VEuPathDB" id="FungiDB:MAPG_07179"/>
<reference evidence="9" key="4">
    <citation type="journal article" date="2015" name="G3 (Bethesda)">
        <title>Genome sequences of three phytopathogenic species of the Magnaporthaceae family of fungi.</title>
        <authorList>
            <person name="Okagaki L.H."/>
            <person name="Nunes C.C."/>
            <person name="Sailsbery J."/>
            <person name="Clay B."/>
            <person name="Brown D."/>
            <person name="John T."/>
            <person name="Oh Y."/>
            <person name="Young N."/>
            <person name="Fitzgerald M."/>
            <person name="Haas B.J."/>
            <person name="Zeng Q."/>
            <person name="Young S."/>
            <person name="Adiconis X."/>
            <person name="Fan L."/>
            <person name="Levin J.Z."/>
            <person name="Mitchell T.K."/>
            <person name="Okubara P.A."/>
            <person name="Farman M.L."/>
            <person name="Kohn L.M."/>
            <person name="Birren B."/>
            <person name="Ma L.-J."/>
            <person name="Dean R.A."/>
        </authorList>
    </citation>
    <scope>NUCLEOTIDE SEQUENCE</scope>
    <source>
        <strain evidence="9">ATCC 64411 / 73-15</strain>
    </source>
</reference>
<feature type="binding site" evidence="5">
    <location>
        <position position="201"/>
    </location>
    <ligand>
        <name>Fe cation</name>
        <dbReference type="ChEBI" id="CHEBI:24875"/>
        <note>catalytic</note>
    </ligand>
</feature>
<dbReference type="Pfam" id="PF13532">
    <property type="entry name" value="2OG-FeII_Oxy_2"/>
    <property type="match status" value="1"/>
</dbReference>
<evidence type="ECO:0000313" key="10">
    <source>
        <dbReference type="Proteomes" id="UP000011715"/>
    </source>
</evidence>
<dbReference type="PANTHER" id="PTHR16557">
    <property type="entry name" value="ALKYLATED DNA REPAIR PROTEIN ALKB-RELATED"/>
    <property type="match status" value="1"/>
</dbReference>
<name>A0A0C4E3Z7_MAGP6</name>
<evidence type="ECO:0000313" key="9">
    <source>
        <dbReference type="EnsemblFungi" id="MAPG_07179T0"/>
    </source>
</evidence>
<feature type="binding site" evidence="5">
    <location>
        <position position="203"/>
    </location>
    <ligand>
        <name>Fe cation</name>
        <dbReference type="ChEBI" id="CHEBI:24875"/>
        <note>catalytic</note>
    </ligand>
</feature>
<dbReference type="EnsemblFungi" id="MAPG_07179T0">
    <property type="protein sequence ID" value="MAPG_07179T0"/>
    <property type="gene ID" value="MAPG_07179"/>
</dbReference>
<proteinExistence type="predicted"/>
<evidence type="ECO:0000256" key="5">
    <source>
        <dbReference type="PIRSR" id="PIRSR604574-2"/>
    </source>
</evidence>
<organism evidence="9 10">
    <name type="scientific">Magnaporthiopsis poae (strain ATCC 64411 / 73-15)</name>
    <name type="common">Kentucky bluegrass fungus</name>
    <name type="synonym">Magnaporthe poae</name>
    <dbReference type="NCBI Taxonomy" id="644358"/>
    <lineage>
        <taxon>Eukaryota</taxon>
        <taxon>Fungi</taxon>
        <taxon>Dikarya</taxon>
        <taxon>Ascomycota</taxon>
        <taxon>Pezizomycotina</taxon>
        <taxon>Sordariomycetes</taxon>
        <taxon>Sordariomycetidae</taxon>
        <taxon>Magnaporthales</taxon>
        <taxon>Magnaporthaceae</taxon>
        <taxon>Magnaporthiopsis</taxon>
    </lineage>
</organism>
<accession>A0A0C4E3Z7</accession>
<keyword evidence="4 5" id="KW-0408">Iron</keyword>
<feature type="compositionally biased region" description="Polar residues" evidence="6">
    <location>
        <begin position="142"/>
        <end position="153"/>
    </location>
</feature>
<dbReference type="STRING" id="644358.A0A0C4E3Z7"/>
<dbReference type="EMBL" id="ADBL01001734">
    <property type="status" value="NOT_ANNOTATED_CDS"/>
    <property type="molecule type" value="Genomic_DNA"/>
</dbReference>
<dbReference type="GO" id="GO:0005737">
    <property type="term" value="C:cytoplasm"/>
    <property type="evidence" value="ECO:0007669"/>
    <property type="project" value="TreeGrafter"/>
</dbReference>
<feature type="binding site" evidence="5">
    <location>
        <position position="289"/>
    </location>
    <ligand>
        <name>Fe cation</name>
        <dbReference type="ChEBI" id="CHEBI:24875"/>
        <note>catalytic</note>
    </ligand>
</feature>
<protein>
    <submittedName>
        <fullName evidence="8">Oxidoreductase</fullName>
    </submittedName>
</protein>
<dbReference type="InterPro" id="IPR005123">
    <property type="entry name" value="Oxoglu/Fe-dep_dioxygenase_dom"/>
</dbReference>
<dbReference type="GO" id="GO:0046872">
    <property type="term" value="F:metal ion binding"/>
    <property type="evidence" value="ECO:0007669"/>
    <property type="project" value="UniProtKB-KW"/>
</dbReference>
<dbReference type="SUPFAM" id="SSF51197">
    <property type="entry name" value="Clavaminate synthase-like"/>
    <property type="match status" value="1"/>
</dbReference>
<dbReference type="InterPro" id="IPR037151">
    <property type="entry name" value="AlkB-like_sf"/>
</dbReference>
<dbReference type="Proteomes" id="UP000011715">
    <property type="component" value="Unassembled WGS sequence"/>
</dbReference>
<reference evidence="10" key="1">
    <citation type="submission" date="2010-05" db="EMBL/GenBank/DDBJ databases">
        <title>The genome sequence of Magnaporthe poae strain ATCC 64411.</title>
        <authorList>
            <person name="Ma L.-J."/>
            <person name="Dead R."/>
            <person name="Young S."/>
            <person name="Zeng Q."/>
            <person name="Koehrsen M."/>
            <person name="Alvarado L."/>
            <person name="Berlin A."/>
            <person name="Chapman S.B."/>
            <person name="Chen Z."/>
            <person name="Freedman E."/>
            <person name="Gellesch M."/>
            <person name="Goldberg J."/>
            <person name="Griggs A."/>
            <person name="Gujja S."/>
            <person name="Heilman E.R."/>
            <person name="Heiman D."/>
            <person name="Hepburn T."/>
            <person name="Howarth C."/>
            <person name="Jen D."/>
            <person name="Larson L."/>
            <person name="Mehta T."/>
            <person name="Neiman D."/>
            <person name="Pearson M."/>
            <person name="Roberts A."/>
            <person name="Saif S."/>
            <person name="Shea T."/>
            <person name="Shenoy N."/>
            <person name="Sisk P."/>
            <person name="Stolte C."/>
            <person name="Sykes S."/>
            <person name="Walk T."/>
            <person name="White J."/>
            <person name="Yandava C."/>
            <person name="Haas B."/>
            <person name="Nusbaum C."/>
            <person name="Birren B."/>
        </authorList>
    </citation>
    <scope>NUCLEOTIDE SEQUENCE [LARGE SCALE GENOMIC DNA]</scope>
    <source>
        <strain evidence="10">ATCC 64411 / 73-15</strain>
    </source>
</reference>
<dbReference type="InterPro" id="IPR027450">
    <property type="entry name" value="AlkB-like"/>
</dbReference>
<feature type="compositionally biased region" description="Basic and acidic residues" evidence="6">
    <location>
        <begin position="121"/>
        <end position="131"/>
    </location>
</feature>
<keyword evidence="2" id="KW-0223">Dioxygenase</keyword>
<reference evidence="8" key="3">
    <citation type="submission" date="2011-03" db="EMBL/GenBank/DDBJ databases">
        <title>Annotation of Magnaporthe poae ATCC 64411.</title>
        <authorList>
            <person name="Ma L.-J."/>
            <person name="Dead R."/>
            <person name="Young S.K."/>
            <person name="Zeng Q."/>
            <person name="Gargeya S."/>
            <person name="Fitzgerald M."/>
            <person name="Haas B."/>
            <person name="Abouelleil A."/>
            <person name="Alvarado L."/>
            <person name="Arachchi H.M."/>
            <person name="Berlin A."/>
            <person name="Brown A."/>
            <person name="Chapman S.B."/>
            <person name="Chen Z."/>
            <person name="Dunbar C."/>
            <person name="Freedman E."/>
            <person name="Gearin G."/>
            <person name="Gellesch M."/>
            <person name="Goldberg J."/>
            <person name="Griggs A."/>
            <person name="Gujja S."/>
            <person name="Heiman D."/>
            <person name="Howarth C."/>
            <person name="Larson L."/>
            <person name="Lui A."/>
            <person name="MacDonald P.J.P."/>
            <person name="Mehta T."/>
            <person name="Montmayeur A."/>
            <person name="Murphy C."/>
            <person name="Neiman D."/>
            <person name="Pearson M."/>
            <person name="Priest M."/>
            <person name="Roberts A."/>
            <person name="Saif S."/>
            <person name="Shea T."/>
            <person name="Shenoy N."/>
            <person name="Sisk P."/>
            <person name="Stolte C."/>
            <person name="Sykes S."/>
            <person name="Yandava C."/>
            <person name="Wortman J."/>
            <person name="Nusbaum C."/>
            <person name="Birren B."/>
        </authorList>
    </citation>
    <scope>NUCLEOTIDE SEQUENCE</scope>
    <source>
        <strain evidence="8">ATCC 64411</strain>
    </source>
</reference>
<evidence type="ECO:0000256" key="6">
    <source>
        <dbReference type="SAM" id="MobiDB-lite"/>
    </source>
</evidence>
<dbReference type="EMBL" id="GL876971">
    <property type="protein sequence ID" value="KLU88192.1"/>
    <property type="molecule type" value="Genomic_DNA"/>
</dbReference>
<sequence>MTINLTDLDAHEQPSDRMRAIWKSYARAEPADIVASGDVDDDLASFILSAKLPAQTLTEGFRHLDPTAAPVADDSPVYHHPLLPGLLIFPSVVPPSLQRTLLDKLVHRDLSVPEHQTNLHLHYDLPYPEKGDNDDDDEKSASFFTYSPDSPTTPHGRVSSLISQGGFPPDVAAFLETVFPDTLAQAAIVNFYSPGDTMMMHRDVSEETDKGLVSISLGCDGLFMIAPSDLAREPETAASQQQQPQGGEREAANISPPPSKGSGSKDYLLLRLRSGDAIYMTNESRYAWHGVPKVLKGTCPPYLEDWPAGPVDDGEGARFEAWRGWMKTKRINLNVRQMRD</sequence>
<dbReference type="AlphaFoldDB" id="A0A0C4E3Z7"/>
<keyword evidence="10" id="KW-1185">Reference proteome</keyword>
<dbReference type="OrthoDB" id="6614653at2759"/>
<dbReference type="PANTHER" id="PTHR16557:SF2">
    <property type="entry name" value="NUCLEIC ACID DIOXYGENASE ALKBH1"/>
    <property type="match status" value="1"/>
</dbReference>
<keyword evidence="3" id="KW-0560">Oxidoreductase</keyword>
<evidence type="ECO:0000313" key="8">
    <source>
        <dbReference type="EMBL" id="KLU88192.1"/>
    </source>
</evidence>
<evidence type="ECO:0000256" key="1">
    <source>
        <dbReference type="ARBA" id="ARBA00022723"/>
    </source>
</evidence>
<evidence type="ECO:0000259" key="7">
    <source>
        <dbReference type="PROSITE" id="PS51471"/>
    </source>
</evidence>
<keyword evidence="1 5" id="KW-0479">Metal-binding</keyword>
<feature type="region of interest" description="Disordered" evidence="6">
    <location>
        <begin position="121"/>
        <end position="160"/>
    </location>
</feature>
<evidence type="ECO:0000256" key="4">
    <source>
        <dbReference type="ARBA" id="ARBA00023004"/>
    </source>
</evidence>
<feature type="domain" description="Fe2OG dioxygenase" evidence="7">
    <location>
        <begin position="183"/>
        <end position="339"/>
    </location>
</feature>
<gene>
    <name evidence="8" type="ORF">MAPG_07179</name>
</gene>
<dbReference type="InterPro" id="IPR004574">
    <property type="entry name" value="Alkb"/>
</dbReference>
<dbReference type="PROSITE" id="PS51471">
    <property type="entry name" value="FE2OG_OXY"/>
    <property type="match status" value="1"/>
</dbReference>
<evidence type="ECO:0000256" key="2">
    <source>
        <dbReference type="ARBA" id="ARBA00022964"/>
    </source>
</evidence>